<comment type="caution">
    <text evidence="2">The sequence shown here is derived from an EMBL/GenBank/DDBJ whole genome shotgun (WGS) entry which is preliminary data.</text>
</comment>
<evidence type="ECO:0000313" key="2">
    <source>
        <dbReference type="EMBL" id="OGG20608.1"/>
    </source>
</evidence>
<feature type="transmembrane region" description="Helical" evidence="1">
    <location>
        <begin position="66"/>
        <end position="87"/>
    </location>
</feature>
<keyword evidence="1" id="KW-1133">Transmembrane helix</keyword>
<reference evidence="2 3" key="1">
    <citation type="journal article" date="2016" name="Nat. Commun.">
        <title>Thousands of microbial genomes shed light on interconnected biogeochemical processes in an aquifer system.</title>
        <authorList>
            <person name="Anantharaman K."/>
            <person name="Brown C.T."/>
            <person name="Hug L.A."/>
            <person name="Sharon I."/>
            <person name="Castelle C.J."/>
            <person name="Probst A.J."/>
            <person name="Thomas B.C."/>
            <person name="Singh A."/>
            <person name="Wilkins M.J."/>
            <person name="Karaoz U."/>
            <person name="Brodie E.L."/>
            <person name="Williams K.H."/>
            <person name="Hubbard S.S."/>
            <person name="Banfield J.F."/>
        </authorList>
    </citation>
    <scope>NUCLEOTIDE SEQUENCE [LARGE SCALE GENOMIC DNA]</scope>
</reference>
<dbReference type="EMBL" id="MFJN01000041">
    <property type="protein sequence ID" value="OGG20608.1"/>
    <property type="molecule type" value="Genomic_DNA"/>
</dbReference>
<keyword evidence="1" id="KW-0472">Membrane</keyword>
<keyword evidence="1" id="KW-0812">Transmembrane</keyword>
<feature type="transmembrane region" description="Helical" evidence="1">
    <location>
        <begin position="20"/>
        <end position="45"/>
    </location>
</feature>
<protein>
    <submittedName>
        <fullName evidence="2">Uncharacterized protein</fullName>
    </submittedName>
</protein>
<name>A0A1F6A7A4_9BACT</name>
<dbReference type="AlphaFoldDB" id="A0A1F6A7A4"/>
<gene>
    <name evidence="2" type="ORF">A3D03_05360</name>
</gene>
<accession>A0A1F6A7A4</accession>
<proteinExistence type="predicted"/>
<evidence type="ECO:0000313" key="3">
    <source>
        <dbReference type="Proteomes" id="UP000177092"/>
    </source>
</evidence>
<dbReference type="Proteomes" id="UP000177092">
    <property type="component" value="Unassembled WGS sequence"/>
</dbReference>
<evidence type="ECO:0000256" key="1">
    <source>
        <dbReference type="SAM" id="Phobius"/>
    </source>
</evidence>
<organism evidence="2 3">
    <name type="scientific">Candidatus Gottesmanbacteria bacterium RIFCSPHIGHO2_02_FULL_40_13</name>
    <dbReference type="NCBI Taxonomy" id="1798384"/>
    <lineage>
        <taxon>Bacteria</taxon>
        <taxon>Candidatus Gottesmaniibacteriota</taxon>
    </lineage>
</organism>
<sequence length="100" mass="11485">MIGYNIIKIKMINDNRREILIALLGIGIIISIFYFLLLFLHGIIIRFALYKYADKRAEGRKNIVKALKGLMITLIIWILLVIVSSIIKEPFTPPIVNPSF</sequence>